<sequence length="251" mass="27067">MGWNLKGRLTLVAGGSKGIGKAIVSEFLELGATVMLVARKQENIDTVENELKNEHLMTLRGDVTDAAFRKTIVQSISKSWGRLDVLVNNAGMNIRKPSNELSNEELQQLMELNLYAPFLLSRELYPQLAEGQGSSVINISSVAGLMEAGTGAPYGMSKSGLLQLTRSLAAEWANRGIRVNTVSPWFTRTPATRPLLDNSQKLESIVSRTPLGRVAVPEEIAAAVAFLAMEKASFITGQNIIVDGGATSVIL</sequence>
<dbReference type="GO" id="GO:0016491">
    <property type="term" value="F:oxidoreductase activity"/>
    <property type="evidence" value="ECO:0007669"/>
    <property type="project" value="UniProtKB-KW"/>
</dbReference>
<dbReference type="EMBL" id="FUYS01000003">
    <property type="protein sequence ID" value="SKB46560.1"/>
    <property type="molecule type" value="Genomic_DNA"/>
</dbReference>
<evidence type="ECO:0000256" key="1">
    <source>
        <dbReference type="ARBA" id="ARBA00006484"/>
    </source>
</evidence>
<dbReference type="SUPFAM" id="SSF51735">
    <property type="entry name" value="NAD(P)-binding Rossmann-fold domains"/>
    <property type="match status" value="1"/>
</dbReference>
<dbReference type="PRINTS" id="PR00080">
    <property type="entry name" value="SDRFAMILY"/>
</dbReference>
<evidence type="ECO:0000313" key="3">
    <source>
        <dbReference type="EMBL" id="SKB46560.1"/>
    </source>
</evidence>
<name>A0A1T5BHU1_9SPHI</name>
<dbReference type="NCBIfam" id="NF005559">
    <property type="entry name" value="PRK07231.1"/>
    <property type="match status" value="1"/>
</dbReference>
<dbReference type="Pfam" id="PF13561">
    <property type="entry name" value="adh_short_C2"/>
    <property type="match status" value="1"/>
</dbReference>
<dbReference type="OrthoDB" id="597477at2"/>
<evidence type="ECO:0000313" key="4">
    <source>
        <dbReference type="Proteomes" id="UP000190541"/>
    </source>
</evidence>
<dbReference type="PRINTS" id="PR00081">
    <property type="entry name" value="GDHRDH"/>
</dbReference>
<dbReference type="PANTHER" id="PTHR42898">
    <property type="entry name" value="TROPINONE REDUCTASE"/>
    <property type="match status" value="1"/>
</dbReference>
<accession>A0A1T5BHU1</accession>
<dbReference type="PANTHER" id="PTHR42898:SF6">
    <property type="entry name" value="NADP-DEPENDENT MANNITOL DEHYDROGENASE"/>
    <property type="match status" value="1"/>
</dbReference>
<dbReference type="InterPro" id="IPR020904">
    <property type="entry name" value="Sc_DH/Rdtase_CS"/>
</dbReference>
<organism evidence="3 4">
    <name type="scientific">Parapedobacter luteus</name>
    <dbReference type="NCBI Taxonomy" id="623280"/>
    <lineage>
        <taxon>Bacteria</taxon>
        <taxon>Pseudomonadati</taxon>
        <taxon>Bacteroidota</taxon>
        <taxon>Sphingobacteriia</taxon>
        <taxon>Sphingobacteriales</taxon>
        <taxon>Sphingobacteriaceae</taxon>
        <taxon>Parapedobacter</taxon>
    </lineage>
</organism>
<evidence type="ECO:0000256" key="2">
    <source>
        <dbReference type="ARBA" id="ARBA00023002"/>
    </source>
</evidence>
<dbReference type="PROSITE" id="PS00061">
    <property type="entry name" value="ADH_SHORT"/>
    <property type="match status" value="1"/>
</dbReference>
<proteinExistence type="inferred from homology"/>
<reference evidence="3 4" key="1">
    <citation type="submission" date="2017-02" db="EMBL/GenBank/DDBJ databases">
        <authorList>
            <person name="Peterson S.W."/>
        </authorList>
    </citation>
    <scope>NUCLEOTIDE SEQUENCE [LARGE SCALE GENOMIC DNA]</scope>
    <source>
        <strain evidence="3 4">DSM 22899</strain>
    </source>
</reference>
<comment type="similarity">
    <text evidence="1">Belongs to the short-chain dehydrogenases/reductases (SDR) family.</text>
</comment>
<dbReference type="InterPro" id="IPR002347">
    <property type="entry name" value="SDR_fam"/>
</dbReference>
<gene>
    <name evidence="3" type="ORF">SAMN05660226_01476</name>
</gene>
<evidence type="ECO:0008006" key="5">
    <source>
        <dbReference type="Google" id="ProtNLM"/>
    </source>
</evidence>
<dbReference type="RefSeq" id="WP_079716164.1">
    <property type="nucleotide sequence ID" value="NZ_FUYS01000003.1"/>
</dbReference>
<dbReference type="Proteomes" id="UP000190541">
    <property type="component" value="Unassembled WGS sequence"/>
</dbReference>
<protein>
    <recommendedName>
        <fullName evidence="5">Tropinone reductase 1</fullName>
    </recommendedName>
</protein>
<dbReference type="Gene3D" id="3.40.50.720">
    <property type="entry name" value="NAD(P)-binding Rossmann-like Domain"/>
    <property type="match status" value="1"/>
</dbReference>
<dbReference type="STRING" id="623280.SAMN05660226_01476"/>
<keyword evidence="4" id="KW-1185">Reference proteome</keyword>
<dbReference type="InterPro" id="IPR045000">
    <property type="entry name" value="TR"/>
</dbReference>
<dbReference type="InterPro" id="IPR036291">
    <property type="entry name" value="NAD(P)-bd_dom_sf"/>
</dbReference>
<dbReference type="FunFam" id="3.40.50.720:FF:000084">
    <property type="entry name" value="Short-chain dehydrogenase reductase"/>
    <property type="match status" value="1"/>
</dbReference>
<keyword evidence="2" id="KW-0560">Oxidoreductase</keyword>
<dbReference type="AlphaFoldDB" id="A0A1T5BHU1"/>